<sequence>MSNGDPGFLKHIDWLVYTRDWGTWSEPCETIEEARELSDRTGGGPVYRRTWELSVED</sequence>
<dbReference type="EMBL" id="JAAZHI010000096">
    <property type="protein sequence ID" value="NLA55563.1"/>
    <property type="molecule type" value="Genomic_DNA"/>
</dbReference>
<proteinExistence type="predicted"/>
<protein>
    <submittedName>
        <fullName evidence="1">Uncharacterized protein</fullName>
    </submittedName>
</protein>
<gene>
    <name evidence="1" type="ORF">GX859_04575</name>
</gene>
<organism evidence="1 2">
    <name type="scientific">Corynebacterium humireducens</name>
    <dbReference type="NCBI Taxonomy" id="1223514"/>
    <lineage>
        <taxon>Bacteria</taxon>
        <taxon>Bacillati</taxon>
        <taxon>Actinomycetota</taxon>
        <taxon>Actinomycetes</taxon>
        <taxon>Mycobacteriales</taxon>
        <taxon>Corynebacteriaceae</taxon>
        <taxon>Corynebacterium</taxon>
    </lineage>
</organism>
<reference evidence="1 2" key="1">
    <citation type="journal article" date="2020" name="Biotechnol. Biofuels">
        <title>New insights from the biogas microbiome by comprehensive genome-resolved metagenomics of nearly 1600 species originating from multiple anaerobic digesters.</title>
        <authorList>
            <person name="Campanaro S."/>
            <person name="Treu L."/>
            <person name="Rodriguez-R L.M."/>
            <person name="Kovalovszki A."/>
            <person name="Ziels R.M."/>
            <person name="Maus I."/>
            <person name="Zhu X."/>
            <person name="Kougias P.G."/>
            <person name="Basile A."/>
            <person name="Luo G."/>
            <person name="Schluter A."/>
            <person name="Konstantinidis K.T."/>
            <person name="Angelidaki I."/>
        </authorList>
    </citation>
    <scope>NUCLEOTIDE SEQUENCE [LARGE SCALE GENOMIC DNA]</scope>
    <source>
        <strain evidence="1">AS15tlH2ME_198</strain>
    </source>
</reference>
<evidence type="ECO:0000313" key="2">
    <source>
        <dbReference type="Proteomes" id="UP000557899"/>
    </source>
</evidence>
<evidence type="ECO:0000313" key="1">
    <source>
        <dbReference type="EMBL" id="NLA55563.1"/>
    </source>
</evidence>
<dbReference type="AlphaFoldDB" id="A0A7X6SUW5"/>
<accession>A0A7X6SUW5</accession>
<name>A0A7X6SUW5_9CORY</name>
<comment type="caution">
    <text evidence="1">The sequence shown here is derived from an EMBL/GenBank/DDBJ whole genome shotgun (WGS) entry which is preliminary data.</text>
</comment>
<dbReference type="Proteomes" id="UP000557899">
    <property type="component" value="Unassembled WGS sequence"/>
</dbReference>